<evidence type="ECO:0000256" key="1">
    <source>
        <dbReference type="SAM" id="Phobius"/>
    </source>
</evidence>
<accession>A0A1G8QX76</accession>
<keyword evidence="1" id="KW-0472">Membrane</keyword>
<keyword evidence="3" id="KW-1185">Reference proteome</keyword>
<sequence length="107" mass="11955">MALALNDPSVQSALITGCFAFASTVLAAVCAQIIGKRFSDRKALERKLELSEKDIAFLLRVEALHVDMNRQDGRKPNKIKVRDMVREQGLTFSGRFTPGRLKNPRPN</sequence>
<proteinExistence type="predicted"/>
<dbReference type="RefSeq" id="WP_074758242.1">
    <property type="nucleotide sequence ID" value="NZ_FNCO01000021.1"/>
</dbReference>
<dbReference type="Proteomes" id="UP000182894">
    <property type="component" value="Unassembled WGS sequence"/>
</dbReference>
<dbReference type="AlphaFoldDB" id="A0A1G8QX76"/>
<dbReference type="STRING" id="89065.SAMN05216605_12195"/>
<organism evidence="2 3">
    <name type="scientific">Pseudomonas abietaniphila</name>
    <dbReference type="NCBI Taxonomy" id="89065"/>
    <lineage>
        <taxon>Bacteria</taxon>
        <taxon>Pseudomonadati</taxon>
        <taxon>Pseudomonadota</taxon>
        <taxon>Gammaproteobacteria</taxon>
        <taxon>Pseudomonadales</taxon>
        <taxon>Pseudomonadaceae</taxon>
        <taxon>Pseudomonas</taxon>
    </lineage>
</organism>
<keyword evidence="1" id="KW-0812">Transmembrane</keyword>
<evidence type="ECO:0000313" key="2">
    <source>
        <dbReference type="EMBL" id="SDJ09352.1"/>
    </source>
</evidence>
<gene>
    <name evidence="2" type="ORF">SAMN05216605_12195</name>
</gene>
<evidence type="ECO:0000313" key="3">
    <source>
        <dbReference type="Proteomes" id="UP000182894"/>
    </source>
</evidence>
<dbReference type="OrthoDB" id="583660at2"/>
<protein>
    <submittedName>
        <fullName evidence="2">Uncharacterized protein</fullName>
    </submittedName>
</protein>
<keyword evidence="1" id="KW-1133">Transmembrane helix</keyword>
<dbReference type="EMBL" id="FNCO01000021">
    <property type="protein sequence ID" value="SDJ09352.1"/>
    <property type="molecule type" value="Genomic_DNA"/>
</dbReference>
<name>A0A1G8QX76_9PSED</name>
<feature type="transmembrane region" description="Helical" evidence="1">
    <location>
        <begin position="12"/>
        <end position="34"/>
    </location>
</feature>
<reference evidence="3" key="1">
    <citation type="submission" date="2016-10" db="EMBL/GenBank/DDBJ databases">
        <authorList>
            <person name="Varghese N."/>
            <person name="Submissions S."/>
        </authorList>
    </citation>
    <scope>NUCLEOTIDE SEQUENCE [LARGE SCALE GENOMIC DNA]</scope>
    <source>
        <strain evidence="3">ATCC 700689</strain>
    </source>
</reference>